<dbReference type="InterPro" id="IPR000315">
    <property type="entry name" value="Znf_B-box"/>
</dbReference>
<evidence type="ECO:0000256" key="3">
    <source>
        <dbReference type="PROSITE-ProRule" id="PRU00024"/>
    </source>
</evidence>
<proteinExistence type="predicted"/>
<dbReference type="InterPro" id="IPR043136">
    <property type="entry name" value="B30.2/SPRY_sf"/>
</dbReference>
<protein>
    <submittedName>
        <fullName evidence="6">Tripartite motif containing 60</fullName>
    </submittedName>
</protein>
<reference evidence="6 7" key="1">
    <citation type="submission" date="2019-05" db="EMBL/GenBank/DDBJ databases">
        <title>A Chromosome-scale Meerkat (S. suricatta) Genome Assembly.</title>
        <authorList>
            <person name="Dudchenko O."/>
            <person name="Lieberman Aiden E."/>
            <person name="Tung J."/>
            <person name="Barreiro L.B."/>
            <person name="Clutton-Brock T.H."/>
        </authorList>
    </citation>
    <scope>NUCLEOTIDE SEQUENCE [LARGE SCALE GENOMIC DNA]</scope>
</reference>
<dbReference type="InterPro" id="IPR050143">
    <property type="entry name" value="TRIM/RBCC"/>
</dbReference>
<dbReference type="InterPro" id="IPR013320">
    <property type="entry name" value="ConA-like_dom_sf"/>
</dbReference>
<dbReference type="Gene3D" id="3.30.160.60">
    <property type="entry name" value="Classic Zinc Finger"/>
    <property type="match status" value="1"/>
</dbReference>
<keyword evidence="1 3" id="KW-0863">Zinc-finger</keyword>
<dbReference type="Pfam" id="PF00622">
    <property type="entry name" value="SPRY"/>
    <property type="match status" value="1"/>
</dbReference>
<keyword evidence="7" id="KW-1185">Reference proteome</keyword>
<dbReference type="PANTHER" id="PTHR24103">
    <property type="entry name" value="E3 UBIQUITIN-PROTEIN LIGASE TRIM"/>
    <property type="match status" value="1"/>
</dbReference>
<name>A0A673SM61_SURSU</name>
<dbReference type="SUPFAM" id="SSF57845">
    <property type="entry name" value="B-box zinc-binding domain"/>
    <property type="match status" value="1"/>
</dbReference>
<dbReference type="GO" id="GO:0008270">
    <property type="term" value="F:zinc ion binding"/>
    <property type="evidence" value="ECO:0007669"/>
    <property type="project" value="UniProtKB-KW"/>
</dbReference>
<dbReference type="Pfam" id="PF13765">
    <property type="entry name" value="PRY"/>
    <property type="match status" value="1"/>
</dbReference>
<dbReference type="InterPro" id="IPR006574">
    <property type="entry name" value="PRY"/>
</dbReference>
<sequence>LSPYSLKLADDAQIIYSKINKYRNKHLQSNRQLSNLTEIAKRLQVRRSKRKRQEEYSVCERHNQFLTLFCGRDLEVLCAQCSLSVQHREHFICPLKKAASYHRKILEDSIEPLQHNMERVEKVITLQTSKIVELKKKVEYRREEIISEFEQLRLFLQNQQEALLRQMKDEETDTLTKLNANRVTFSDHASTLKRLLKEVKCKCVQSELELLTHVEGIYHRYQNLKRPELFLFRLKKYRFSLPPQYSGLDKLIKSFQVNVILDPETAHPCLIISEDGKTVHYGKRKQNLCYNPRRFYLCPAVLGSERFSSGRYYWEVKVGNKPKWTVGVCRDYFPRNWRNQPVVEGGFWAIERYVESIYVILGPKRTPLLPTVRPSKVGIFLDYELGEVSFYNINDRSLLYTFNDSFTEALCPYFYVGTDSEPLKISSVTNDER</sequence>
<dbReference type="Proteomes" id="UP000472268">
    <property type="component" value="Chromosome 1"/>
</dbReference>
<evidence type="ECO:0000313" key="7">
    <source>
        <dbReference type="Proteomes" id="UP000472268"/>
    </source>
</evidence>
<dbReference type="InterPro" id="IPR003877">
    <property type="entry name" value="SPRY_dom"/>
</dbReference>
<feature type="domain" description="B30.2/SPRY" evidence="5">
    <location>
        <begin position="239"/>
        <end position="432"/>
    </location>
</feature>
<dbReference type="AlphaFoldDB" id="A0A673SM61"/>
<dbReference type="PRINTS" id="PR01407">
    <property type="entry name" value="BUTYPHLNCDUF"/>
</dbReference>
<evidence type="ECO:0000313" key="6">
    <source>
        <dbReference type="Ensembl" id="ENSSSUP00005001387.1"/>
    </source>
</evidence>
<dbReference type="Pfam" id="PF00643">
    <property type="entry name" value="zf-B_box"/>
    <property type="match status" value="1"/>
</dbReference>
<organism evidence="6 7">
    <name type="scientific">Suricata suricatta</name>
    <name type="common">Meerkat</name>
    <dbReference type="NCBI Taxonomy" id="37032"/>
    <lineage>
        <taxon>Eukaryota</taxon>
        <taxon>Metazoa</taxon>
        <taxon>Chordata</taxon>
        <taxon>Craniata</taxon>
        <taxon>Vertebrata</taxon>
        <taxon>Euteleostomi</taxon>
        <taxon>Mammalia</taxon>
        <taxon>Eutheria</taxon>
        <taxon>Laurasiatheria</taxon>
        <taxon>Carnivora</taxon>
        <taxon>Feliformia</taxon>
        <taxon>Herpestidae</taxon>
        <taxon>Suricata</taxon>
    </lineage>
</organism>
<dbReference type="PROSITE" id="PS50119">
    <property type="entry name" value="ZF_BBOX"/>
    <property type="match status" value="1"/>
</dbReference>
<dbReference type="SUPFAM" id="SSF49899">
    <property type="entry name" value="Concanavalin A-like lectins/glucanases"/>
    <property type="match status" value="1"/>
</dbReference>
<dbReference type="CDD" id="cd15828">
    <property type="entry name" value="SPRY_PRY_TRIM60"/>
    <property type="match status" value="1"/>
</dbReference>
<feature type="domain" description="B box-type" evidence="4">
    <location>
        <begin position="54"/>
        <end position="95"/>
    </location>
</feature>
<dbReference type="Ensembl" id="ENSSSUT00005001632.1">
    <property type="protein sequence ID" value="ENSSSUP00005001387.1"/>
    <property type="gene ID" value="ENSSSUG00005000984.1"/>
</dbReference>
<dbReference type="InterPro" id="IPR001870">
    <property type="entry name" value="B30.2/SPRY"/>
</dbReference>
<dbReference type="SMART" id="SM00589">
    <property type="entry name" value="PRY"/>
    <property type="match status" value="1"/>
</dbReference>
<dbReference type="InterPro" id="IPR035786">
    <property type="entry name" value="SPRY/PRY_TRIM60"/>
</dbReference>
<evidence type="ECO:0000256" key="1">
    <source>
        <dbReference type="ARBA" id="ARBA00022771"/>
    </source>
</evidence>
<evidence type="ECO:0000259" key="5">
    <source>
        <dbReference type="PROSITE" id="PS50188"/>
    </source>
</evidence>
<reference evidence="6" key="3">
    <citation type="submission" date="2025-09" db="UniProtKB">
        <authorList>
            <consortium name="Ensembl"/>
        </authorList>
    </citation>
    <scope>IDENTIFICATION</scope>
</reference>
<keyword evidence="1 3" id="KW-0479">Metal-binding</keyword>
<dbReference type="FunFam" id="2.60.120.920:FF:000004">
    <property type="entry name" value="Butyrophilin subfamily 1 member A1"/>
    <property type="match status" value="1"/>
</dbReference>
<evidence type="ECO:0000256" key="2">
    <source>
        <dbReference type="ARBA" id="ARBA00022833"/>
    </source>
</evidence>
<dbReference type="SMART" id="SM00449">
    <property type="entry name" value="SPRY"/>
    <property type="match status" value="1"/>
</dbReference>
<dbReference type="OMA" id="GNKPKWT"/>
<dbReference type="Gene3D" id="2.60.120.920">
    <property type="match status" value="1"/>
</dbReference>
<dbReference type="PROSITE" id="PS50188">
    <property type="entry name" value="B302_SPRY"/>
    <property type="match status" value="1"/>
</dbReference>
<keyword evidence="2" id="KW-0862">Zinc</keyword>
<dbReference type="InterPro" id="IPR003879">
    <property type="entry name" value="Butyrophylin_SPRY"/>
</dbReference>
<accession>A0A673SM61</accession>
<evidence type="ECO:0000259" key="4">
    <source>
        <dbReference type="PROSITE" id="PS50119"/>
    </source>
</evidence>
<reference evidence="6" key="2">
    <citation type="submission" date="2025-08" db="UniProtKB">
        <authorList>
            <consortium name="Ensembl"/>
        </authorList>
    </citation>
    <scope>IDENTIFICATION</scope>
</reference>